<comment type="subunit">
    <text evidence="3 11">Heterotrimer of A, B and C subunits.</text>
</comment>
<comment type="function">
    <text evidence="11">Allows the formation of correctly charged Gln-tRNA(Gln) through the transamidation of misacylated Glu-tRNA(Gln) in organisms which lack glutaminyl-tRNA synthetase. The reaction takes place in the presence of glutamine and ATP through an activated gamma-phospho-Glu-tRNA(Gln).</text>
</comment>
<name>A0A380ZD13_BARDO</name>
<gene>
    <name evidence="11 13" type="primary">gatA</name>
    <name evidence="13" type="ORF">NCTC12862_00606</name>
</gene>
<evidence type="ECO:0000256" key="9">
    <source>
        <dbReference type="ARBA" id="ARBA00022917"/>
    </source>
</evidence>
<dbReference type="GO" id="GO:0006412">
    <property type="term" value="P:translation"/>
    <property type="evidence" value="ECO:0007669"/>
    <property type="project" value="UniProtKB-UniRule"/>
</dbReference>
<dbReference type="GO" id="GO:0016740">
    <property type="term" value="F:transferase activity"/>
    <property type="evidence" value="ECO:0007669"/>
    <property type="project" value="UniProtKB-KW"/>
</dbReference>
<evidence type="ECO:0000256" key="8">
    <source>
        <dbReference type="ARBA" id="ARBA00022840"/>
    </source>
</evidence>
<evidence type="ECO:0000256" key="1">
    <source>
        <dbReference type="ARBA" id="ARBA00003871"/>
    </source>
</evidence>
<feature type="active site" description="Charge relay system" evidence="11">
    <location>
        <position position="159"/>
    </location>
</feature>
<evidence type="ECO:0000313" key="13">
    <source>
        <dbReference type="EMBL" id="SUV44848.1"/>
    </source>
</evidence>
<dbReference type="STRING" id="33044.GCA_900005695_00173"/>
<dbReference type="InterPro" id="IPR004412">
    <property type="entry name" value="GatA"/>
</dbReference>
<comment type="function">
    <text evidence="1">Hydrolyzes indole-3-acetamide (IAM) into indole-3-acetic acid (IAA).</text>
</comment>
<evidence type="ECO:0000313" key="14">
    <source>
        <dbReference type="Proteomes" id="UP000254950"/>
    </source>
</evidence>
<dbReference type="InterPro" id="IPR023631">
    <property type="entry name" value="Amidase_dom"/>
</dbReference>
<dbReference type="AlphaFoldDB" id="A0A380ZD13"/>
<comment type="catalytic activity">
    <reaction evidence="10 11">
        <text>L-glutamyl-tRNA(Gln) + L-glutamine + ATP + H2O = L-glutaminyl-tRNA(Gln) + L-glutamate + ADP + phosphate + H(+)</text>
        <dbReference type="Rhea" id="RHEA:17521"/>
        <dbReference type="Rhea" id="RHEA-COMP:9681"/>
        <dbReference type="Rhea" id="RHEA-COMP:9684"/>
        <dbReference type="ChEBI" id="CHEBI:15377"/>
        <dbReference type="ChEBI" id="CHEBI:15378"/>
        <dbReference type="ChEBI" id="CHEBI:29985"/>
        <dbReference type="ChEBI" id="CHEBI:30616"/>
        <dbReference type="ChEBI" id="CHEBI:43474"/>
        <dbReference type="ChEBI" id="CHEBI:58359"/>
        <dbReference type="ChEBI" id="CHEBI:78520"/>
        <dbReference type="ChEBI" id="CHEBI:78521"/>
        <dbReference type="ChEBI" id="CHEBI:456216"/>
        <dbReference type="EC" id="6.3.5.7"/>
    </reaction>
</comment>
<feature type="active site" description="Charge relay system" evidence="11">
    <location>
        <position position="79"/>
    </location>
</feature>
<dbReference type="NCBIfam" id="TIGR00132">
    <property type="entry name" value="gatA"/>
    <property type="match status" value="1"/>
</dbReference>
<organism evidence="13 14">
    <name type="scientific">Bartonella doshiae</name>
    <dbReference type="NCBI Taxonomy" id="33044"/>
    <lineage>
        <taxon>Bacteria</taxon>
        <taxon>Pseudomonadati</taxon>
        <taxon>Pseudomonadota</taxon>
        <taxon>Alphaproteobacteria</taxon>
        <taxon>Hyphomicrobiales</taxon>
        <taxon>Bartonellaceae</taxon>
        <taxon>Bartonella</taxon>
    </lineage>
</organism>
<dbReference type="Pfam" id="PF01425">
    <property type="entry name" value="Amidase"/>
    <property type="match status" value="1"/>
</dbReference>
<dbReference type="EC" id="6.3.5.7" evidence="4 11"/>
<dbReference type="GO" id="GO:0005524">
    <property type="term" value="F:ATP binding"/>
    <property type="evidence" value="ECO:0007669"/>
    <property type="project" value="UniProtKB-KW"/>
</dbReference>
<dbReference type="Gene3D" id="3.90.1300.10">
    <property type="entry name" value="Amidase signature (AS) domain"/>
    <property type="match status" value="1"/>
</dbReference>
<keyword evidence="6 11" id="KW-0436">Ligase</keyword>
<evidence type="ECO:0000259" key="12">
    <source>
        <dbReference type="Pfam" id="PF01425"/>
    </source>
</evidence>
<evidence type="ECO:0000256" key="5">
    <source>
        <dbReference type="ARBA" id="ARBA00014428"/>
    </source>
</evidence>
<dbReference type="OrthoDB" id="9811471at2"/>
<dbReference type="InterPro" id="IPR036928">
    <property type="entry name" value="AS_sf"/>
</dbReference>
<dbReference type="InterPro" id="IPR000120">
    <property type="entry name" value="Amidase"/>
</dbReference>
<accession>A0A380ZD13</accession>
<evidence type="ECO:0000256" key="10">
    <source>
        <dbReference type="ARBA" id="ARBA00047407"/>
    </source>
</evidence>
<evidence type="ECO:0000256" key="3">
    <source>
        <dbReference type="ARBA" id="ARBA00011123"/>
    </source>
</evidence>
<protein>
    <recommendedName>
        <fullName evidence="5 11">Glutamyl-tRNA(Gln) amidotransferase subunit A</fullName>
        <shortName evidence="11">Glu-ADT subunit A</shortName>
        <ecNumber evidence="4 11">6.3.5.7</ecNumber>
    </recommendedName>
</protein>
<feature type="active site" description="Acyl-ester intermediate" evidence="11">
    <location>
        <position position="183"/>
    </location>
</feature>
<keyword evidence="13" id="KW-0808">Transferase</keyword>
<dbReference type="PANTHER" id="PTHR11895">
    <property type="entry name" value="TRANSAMIDASE"/>
    <property type="match status" value="1"/>
</dbReference>
<sequence>MTDLTILTIAQARDALLKKNFKATELTESYLKAIELANPTLNAYVAVTAEKAMEMAAESDIRLTKGQGGFLEGIPLGIKDLFATQGFHTQACSHILNGFKPHYESTVTANLWQDGAVMLGKLNMDEFAMGSSNETSYYGPVISPWRKKDSDEKLVPGGSSGGSAAAVAARLCAGATATDTGGSIRQPAAFTGTVGIKPTYGRCSRWGTIAFASSLDQAGPIARDVRDCAILLKSMASFDEKDSTSVNLSVPDYENYLGQSIKGMKIGIPKEYYLEGMSHEIIALWQQGINWLKEAGAEIRDISLPHTKYALPAYYIVAPAEASSNLARYDGVRFGLRISGKDVIEMYENTRAAGFGDEVKRRILIGTYVLSSGYYDAYYLRAQKVRTLVKRDFDHCFASGVDAILTPATPTPAFGIADEKIKNDTVAMYLNDIFTVPVNMAGLPGISVPAGLSSNGLPLGLQLIGKPFAEEVIFQIAYIIEQAAGVFNAEKWWIGQ</sequence>
<comment type="similarity">
    <text evidence="2 11">Belongs to the amidase family. GatA subfamily.</text>
</comment>
<keyword evidence="7 11" id="KW-0547">Nucleotide-binding</keyword>
<evidence type="ECO:0000256" key="7">
    <source>
        <dbReference type="ARBA" id="ARBA00022741"/>
    </source>
</evidence>
<proteinExistence type="inferred from homology"/>
<dbReference type="InterPro" id="IPR020556">
    <property type="entry name" value="Amidase_CS"/>
</dbReference>
<evidence type="ECO:0000256" key="6">
    <source>
        <dbReference type="ARBA" id="ARBA00022598"/>
    </source>
</evidence>
<feature type="domain" description="Amidase" evidence="12">
    <location>
        <begin position="25"/>
        <end position="472"/>
    </location>
</feature>
<dbReference type="RefSeq" id="WP_004854449.1">
    <property type="nucleotide sequence ID" value="NZ_CACVBH010000006.1"/>
</dbReference>
<evidence type="ECO:0000256" key="2">
    <source>
        <dbReference type="ARBA" id="ARBA00008069"/>
    </source>
</evidence>
<keyword evidence="8 11" id="KW-0067">ATP-binding</keyword>
<evidence type="ECO:0000256" key="4">
    <source>
        <dbReference type="ARBA" id="ARBA00012739"/>
    </source>
</evidence>
<dbReference type="EMBL" id="UFTF01000001">
    <property type="protein sequence ID" value="SUV44848.1"/>
    <property type="molecule type" value="Genomic_DNA"/>
</dbReference>
<evidence type="ECO:0000256" key="11">
    <source>
        <dbReference type="HAMAP-Rule" id="MF_00120"/>
    </source>
</evidence>
<dbReference type="HAMAP" id="MF_00120">
    <property type="entry name" value="GatA"/>
    <property type="match status" value="1"/>
</dbReference>
<dbReference type="PROSITE" id="PS00571">
    <property type="entry name" value="AMIDASES"/>
    <property type="match status" value="1"/>
</dbReference>
<dbReference type="Proteomes" id="UP000254950">
    <property type="component" value="Unassembled WGS sequence"/>
</dbReference>
<keyword evidence="9 11" id="KW-0648">Protein biosynthesis</keyword>
<dbReference type="SUPFAM" id="SSF75304">
    <property type="entry name" value="Amidase signature (AS) enzymes"/>
    <property type="match status" value="1"/>
</dbReference>
<dbReference type="PANTHER" id="PTHR11895:SF151">
    <property type="entry name" value="GLUTAMYL-TRNA(GLN) AMIDOTRANSFERASE SUBUNIT A"/>
    <property type="match status" value="1"/>
</dbReference>
<dbReference type="GO" id="GO:0030956">
    <property type="term" value="C:glutamyl-tRNA(Gln) amidotransferase complex"/>
    <property type="evidence" value="ECO:0007669"/>
    <property type="project" value="InterPro"/>
</dbReference>
<reference evidence="13 14" key="1">
    <citation type="submission" date="2018-06" db="EMBL/GenBank/DDBJ databases">
        <authorList>
            <consortium name="Pathogen Informatics"/>
            <person name="Doyle S."/>
        </authorList>
    </citation>
    <scope>NUCLEOTIDE SEQUENCE [LARGE SCALE GENOMIC DNA]</scope>
    <source>
        <strain evidence="13 14">NCTC12862</strain>
    </source>
</reference>
<dbReference type="GO" id="GO:0050567">
    <property type="term" value="F:glutaminyl-tRNA synthase (glutamine-hydrolyzing) activity"/>
    <property type="evidence" value="ECO:0007669"/>
    <property type="project" value="UniProtKB-UniRule"/>
</dbReference>